<reference evidence="2 3" key="1">
    <citation type="submission" date="2021-06" db="EMBL/GenBank/DDBJ databases">
        <authorList>
            <person name="Palmer J.M."/>
        </authorList>
    </citation>
    <scope>NUCLEOTIDE SEQUENCE [LARGE SCALE GENOMIC DNA]</scope>
    <source>
        <strain evidence="2 3">MEX-2019</strain>
        <tissue evidence="2">Muscle</tissue>
    </source>
</reference>
<accession>A0AAV9SPK5</accession>
<evidence type="ECO:0000256" key="1">
    <source>
        <dbReference type="SAM" id="MobiDB-lite"/>
    </source>
</evidence>
<feature type="region of interest" description="Disordered" evidence="1">
    <location>
        <begin position="78"/>
        <end position="117"/>
    </location>
</feature>
<dbReference type="AlphaFoldDB" id="A0AAV9SPK5"/>
<gene>
    <name evidence="2" type="ORF">CRENBAI_025471</name>
</gene>
<evidence type="ECO:0000313" key="3">
    <source>
        <dbReference type="Proteomes" id="UP001311232"/>
    </source>
</evidence>
<dbReference type="Proteomes" id="UP001311232">
    <property type="component" value="Unassembled WGS sequence"/>
</dbReference>
<feature type="compositionally biased region" description="Pro residues" evidence="1">
    <location>
        <begin position="103"/>
        <end position="115"/>
    </location>
</feature>
<name>A0AAV9SPK5_9TELE</name>
<feature type="compositionally biased region" description="Pro residues" evidence="1">
    <location>
        <begin position="202"/>
        <end position="212"/>
    </location>
</feature>
<organism evidence="2 3">
    <name type="scientific">Crenichthys baileyi</name>
    <name type="common">White River springfish</name>
    <dbReference type="NCBI Taxonomy" id="28760"/>
    <lineage>
        <taxon>Eukaryota</taxon>
        <taxon>Metazoa</taxon>
        <taxon>Chordata</taxon>
        <taxon>Craniata</taxon>
        <taxon>Vertebrata</taxon>
        <taxon>Euteleostomi</taxon>
        <taxon>Actinopterygii</taxon>
        <taxon>Neopterygii</taxon>
        <taxon>Teleostei</taxon>
        <taxon>Neoteleostei</taxon>
        <taxon>Acanthomorphata</taxon>
        <taxon>Ovalentaria</taxon>
        <taxon>Atherinomorphae</taxon>
        <taxon>Cyprinodontiformes</taxon>
        <taxon>Goodeidae</taxon>
        <taxon>Crenichthys</taxon>
    </lineage>
</organism>
<proteinExistence type="predicted"/>
<dbReference type="EMBL" id="JAHHUM010000082">
    <property type="protein sequence ID" value="KAK5622734.1"/>
    <property type="molecule type" value="Genomic_DNA"/>
</dbReference>
<sequence>MDQARRLQEFKIGEIIAKLFSHLQTSPRSLHGGDLEPANRLKDWLEEWGSFFPQDTLTQYTIESERQKALTEIATSMQRLPPPSSTPLSTEHPSAPGFTPDLPSSPLPAPDPVPGPDLEENPFHSQIPILFRRSPLMCRLYILLLFMRGSRMDSLHFLFPFLVLFWRELEDELSPPPVPVREGCEDAVPPSGDPQQLILSRAPPPASSWPTS</sequence>
<keyword evidence="3" id="KW-1185">Reference proteome</keyword>
<evidence type="ECO:0000313" key="2">
    <source>
        <dbReference type="EMBL" id="KAK5622734.1"/>
    </source>
</evidence>
<feature type="region of interest" description="Disordered" evidence="1">
    <location>
        <begin position="175"/>
        <end position="212"/>
    </location>
</feature>
<protein>
    <submittedName>
        <fullName evidence="2">Uncharacterized protein</fullName>
    </submittedName>
</protein>
<comment type="caution">
    <text evidence="2">The sequence shown here is derived from an EMBL/GenBank/DDBJ whole genome shotgun (WGS) entry which is preliminary data.</text>
</comment>